<dbReference type="SUPFAM" id="SSF51445">
    <property type="entry name" value="(Trans)glycosidases"/>
    <property type="match status" value="1"/>
</dbReference>
<evidence type="ECO:0000256" key="8">
    <source>
        <dbReference type="SAM" id="SignalP"/>
    </source>
</evidence>
<sequence length="714" mass="75742">MTATNRQMRRIGLTALAATLAVPYSAGGFSPVQAEDGAGGNLDDVILLENVPEASAEVDADGLTLNALNVYGDGYFTAAADDGLTWESSNTNVAEVEDDGTVTATGQPGRTFISVTDGEHEDRIAIDARPDNSGGNQGGGPPDTELTVSEESGERYDMVGHALENLTVEEKVGQMLMPDYRNWDGENVTEMLPEIEAQIEDYHLGGVILFAENTQSTEQTAALMHEYQEAAEKFGLLTSIDQEGGIVTRLNEGTDFPGNMALGAADDTELTYQVGEAIGNELHSLGLNMNFAPVVDVNNNADNPVIGVRSFGEQPSLVGEHGAAYTAGLQSTGVSATAKHFPGHGDTDVDSHLGLPEVPHDIDRLREVELAPFQQAIDEGIDVIMTAHVTFPEIDDTTVISEETGEEIALPATLSEEALTGLMREELGYDGVVVTDALNMQAISDHFDPVDAVVRAVEAGTDIALMPEDLPGAAEALYDAVEQGDISESRIDASAERILSLKIRRGIIKEEDPAPVEEKIANAEDVIESDEHQALERSVADQATTVVKNDDALPLDADANEEIAVVGGSYSSTLADAVREHAPDAEHIDAGSADEISDSEWTTIEEADRVIVGTTTFNAGQRAETAPQMALVRDLADATDGDVIGIGIRNPYDVSGYDDAVDAYVAQYSFQSVSFTAAADTLFGVNEPSGTLPVTIPDADGNPLYDFGHGLQYD</sequence>
<dbReference type="InterPro" id="IPR002772">
    <property type="entry name" value="Glyco_hydro_3_C"/>
</dbReference>
<dbReference type="AlphaFoldDB" id="A0A1H9QJI0"/>
<dbReference type="EMBL" id="FOGV01000003">
    <property type="protein sequence ID" value="SER60721.1"/>
    <property type="molecule type" value="Genomic_DNA"/>
</dbReference>
<keyword evidence="4 6" id="KW-0378">Hydrolase</keyword>
<dbReference type="InterPro" id="IPR003343">
    <property type="entry name" value="Big_2"/>
</dbReference>
<dbReference type="Gene3D" id="2.60.40.1080">
    <property type="match status" value="1"/>
</dbReference>
<dbReference type="InterPro" id="IPR036962">
    <property type="entry name" value="Glyco_hydro_3_N_sf"/>
</dbReference>
<reference evidence="13" key="1">
    <citation type="submission" date="2016-10" db="EMBL/GenBank/DDBJ databases">
        <authorList>
            <person name="de Groot N.N."/>
        </authorList>
    </citation>
    <scope>NUCLEOTIDE SEQUENCE [LARGE SCALE GENOMIC DNA]</scope>
    <source>
        <strain evidence="13">10nlg</strain>
    </source>
</reference>
<dbReference type="PROSITE" id="PS00775">
    <property type="entry name" value="GLYCOSYL_HYDROL_F3"/>
    <property type="match status" value="1"/>
</dbReference>
<evidence type="ECO:0000256" key="1">
    <source>
        <dbReference type="ARBA" id="ARBA00001231"/>
    </source>
</evidence>
<feature type="domain" description="Glycoside hydrolase family 3 N-terminal" evidence="9">
    <location>
        <begin position="167"/>
        <end position="501"/>
    </location>
</feature>
<evidence type="ECO:0000313" key="12">
    <source>
        <dbReference type="EMBL" id="SER60721.1"/>
    </source>
</evidence>
<comment type="caution">
    <text evidence="12">The sequence shown here is derived from an EMBL/GenBank/DDBJ whole genome shotgun (WGS) entry which is preliminary data.</text>
</comment>
<feature type="region of interest" description="Disordered" evidence="7">
    <location>
        <begin position="126"/>
        <end position="151"/>
    </location>
</feature>
<organism evidence="12 13">
    <name type="scientific">Salisediminibacterium halotolerans</name>
    <dbReference type="NCBI Taxonomy" id="517425"/>
    <lineage>
        <taxon>Bacteria</taxon>
        <taxon>Bacillati</taxon>
        <taxon>Bacillota</taxon>
        <taxon>Bacilli</taxon>
        <taxon>Bacillales</taxon>
        <taxon>Bacillaceae</taxon>
        <taxon>Salisediminibacterium</taxon>
    </lineage>
</organism>
<evidence type="ECO:0000256" key="2">
    <source>
        <dbReference type="ARBA" id="ARBA00005336"/>
    </source>
</evidence>
<dbReference type="InterPro" id="IPR050226">
    <property type="entry name" value="NagZ_Beta-hexosaminidase"/>
</dbReference>
<dbReference type="Gene3D" id="3.20.20.300">
    <property type="entry name" value="Glycoside hydrolase, family 3, N-terminal domain"/>
    <property type="match status" value="1"/>
</dbReference>
<dbReference type="Pfam" id="PF02368">
    <property type="entry name" value="Big_2"/>
    <property type="match status" value="1"/>
</dbReference>
<evidence type="ECO:0000256" key="3">
    <source>
        <dbReference type="ARBA" id="ARBA00012663"/>
    </source>
</evidence>
<dbReference type="Pfam" id="PF01915">
    <property type="entry name" value="Glyco_hydro_3_C"/>
    <property type="match status" value="1"/>
</dbReference>
<dbReference type="InterPro" id="IPR001764">
    <property type="entry name" value="Glyco_hydro_3_N"/>
</dbReference>
<accession>A0A1H9QJI0</accession>
<keyword evidence="5 6" id="KW-0326">Glycosidase</keyword>
<dbReference type="InterPro" id="IPR036881">
    <property type="entry name" value="Glyco_hydro_3_C_sf"/>
</dbReference>
<keyword evidence="13" id="KW-1185">Reference proteome</keyword>
<feature type="signal peptide" evidence="8">
    <location>
        <begin position="1"/>
        <end position="34"/>
    </location>
</feature>
<feature type="domain" description="BIG2" evidence="11">
    <location>
        <begin position="75"/>
        <end position="120"/>
    </location>
</feature>
<feature type="chain" id="PRO_5011709429" description="beta-N-acetylhexosaminidase" evidence="8">
    <location>
        <begin position="35"/>
        <end position="714"/>
    </location>
</feature>
<dbReference type="PANTHER" id="PTHR30480">
    <property type="entry name" value="BETA-HEXOSAMINIDASE-RELATED"/>
    <property type="match status" value="1"/>
</dbReference>
<dbReference type="GO" id="GO:0009254">
    <property type="term" value="P:peptidoglycan turnover"/>
    <property type="evidence" value="ECO:0007669"/>
    <property type="project" value="TreeGrafter"/>
</dbReference>
<dbReference type="GO" id="GO:0004563">
    <property type="term" value="F:beta-N-acetylhexosaminidase activity"/>
    <property type="evidence" value="ECO:0007669"/>
    <property type="project" value="UniProtKB-EC"/>
</dbReference>
<evidence type="ECO:0000256" key="7">
    <source>
        <dbReference type="SAM" id="MobiDB-lite"/>
    </source>
</evidence>
<dbReference type="PRINTS" id="PR00133">
    <property type="entry name" value="GLHYDRLASE3"/>
</dbReference>
<dbReference type="STRING" id="1464123.SAMN05444126_10345"/>
<feature type="domain" description="Glycoside hydrolase family 3 C-terminal" evidence="10">
    <location>
        <begin position="545"/>
        <end position="713"/>
    </location>
</feature>
<name>A0A1H9QJI0_9BACI</name>
<comment type="similarity">
    <text evidence="2 6">Belongs to the glycosyl hydrolase 3 family.</text>
</comment>
<dbReference type="FunFam" id="3.20.20.300:FF:000014">
    <property type="entry name" value="Beta-hexosaminidase, lipoprotein"/>
    <property type="match status" value="1"/>
</dbReference>
<dbReference type="Proteomes" id="UP000199318">
    <property type="component" value="Unassembled WGS sequence"/>
</dbReference>
<evidence type="ECO:0000259" key="9">
    <source>
        <dbReference type="Pfam" id="PF00933"/>
    </source>
</evidence>
<keyword evidence="8" id="KW-0732">Signal</keyword>
<dbReference type="Pfam" id="PF00933">
    <property type="entry name" value="Glyco_hydro_3"/>
    <property type="match status" value="1"/>
</dbReference>
<dbReference type="InterPro" id="IPR019800">
    <property type="entry name" value="Glyco_hydro_3_AS"/>
</dbReference>
<dbReference type="RefSeq" id="WP_245729708.1">
    <property type="nucleotide sequence ID" value="NZ_FOGV01000003.1"/>
</dbReference>
<comment type="catalytic activity">
    <reaction evidence="1">
        <text>Hydrolysis of terminal non-reducing N-acetyl-D-hexosamine residues in N-acetyl-beta-D-hexosaminides.</text>
        <dbReference type="EC" id="3.2.1.52"/>
    </reaction>
</comment>
<evidence type="ECO:0000256" key="5">
    <source>
        <dbReference type="ARBA" id="ARBA00023295"/>
    </source>
</evidence>
<dbReference type="GO" id="GO:0005975">
    <property type="term" value="P:carbohydrate metabolic process"/>
    <property type="evidence" value="ECO:0007669"/>
    <property type="project" value="InterPro"/>
</dbReference>
<evidence type="ECO:0000259" key="11">
    <source>
        <dbReference type="Pfam" id="PF02368"/>
    </source>
</evidence>
<dbReference type="PANTHER" id="PTHR30480:SF13">
    <property type="entry name" value="BETA-HEXOSAMINIDASE"/>
    <property type="match status" value="1"/>
</dbReference>
<dbReference type="InterPro" id="IPR017853">
    <property type="entry name" value="GH"/>
</dbReference>
<dbReference type="SUPFAM" id="SSF52279">
    <property type="entry name" value="Beta-D-glucan exohydrolase, C-terminal domain"/>
    <property type="match status" value="1"/>
</dbReference>
<evidence type="ECO:0000259" key="10">
    <source>
        <dbReference type="Pfam" id="PF01915"/>
    </source>
</evidence>
<protein>
    <recommendedName>
        <fullName evidence="3">beta-N-acetylhexosaminidase</fullName>
        <ecNumber evidence="3">3.2.1.52</ecNumber>
    </recommendedName>
</protein>
<dbReference type="InterPro" id="IPR008964">
    <property type="entry name" value="Invasin/intimin_cell_adhesion"/>
</dbReference>
<evidence type="ECO:0000313" key="13">
    <source>
        <dbReference type="Proteomes" id="UP000199318"/>
    </source>
</evidence>
<evidence type="ECO:0000256" key="4">
    <source>
        <dbReference type="ARBA" id="ARBA00022801"/>
    </source>
</evidence>
<dbReference type="EC" id="3.2.1.52" evidence="3"/>
<dbReference type="Gene3D" id="3.40.50.1700">
    <property type="entry name" value="Glycoside hydrolase family 3 C-terminal domain"/>
    <property type="match status" value="1"/>
</dbReference>
<evidence type="ECO:0000256" key="6">
    <source>
        <dbReference type="RuleBase" id="RU361161"/>
    </source>
</evidence>
<proteinExistence type="inferred from homology"/>
<dbReference type="SUPFAM" id="SSF49373">
    <property type="entry name" value="Invasin/intimin cell-adhesion fragments"/>
    <property type="match status" value="1"/>
</dbReference>
<gene>
    <name evidence="12" type="ORF">SAMN05444126_10345</name>
</gene>